<feature type="region of interest" description="Disordered" evidence="1">
    <location>
        <begin position="1"/>
        <end position="27"/>
    </location>
</feature>
<proteinExistence type="predicted"/>
<dbReference type="RefSeq" id="WP_370440663.1">
    <property type="nucleotide sequence ID" value="NZ_JBGFTU010000006.1"/>
</dbReference>
<dbReference type="SUPFAM" id="SSF55486">
    <property type="entry name" value="Metalloproteases ('zincins'), catalytic domain"/>
    <property type="match status" value="1"/>
</dbReference>
<comment type="caution">
    <text evidence="3">The sequence shown here is derived from an EMBL/GenBank/DDBJ whole genome shotgun (WGS) entry which is preliminary data.</text>
</comment>
<sequence length="316" mass="32559">MPPIDPPRPRELDDLPDVPRSPTGRVPQWVLDEATGRTVADTGWRAAPTARGRRRRWPILVGAGAALALVVAVGSGALGDVTSTAGPGPGTTAAFPVARDGQDAPLGLPAPVAVGSDRWEPLATDAAGQPVRWDPCRPVHFVVNPEGMPAGGRPVLDAAVDRVSRASGLRFVDDGETDDTERTSPVQDGWLRSSWAPVLVRWNLPAEHAEDPAAGGESHVLGRGGPITVTTPAGRQVHVSGTVGLTVDGAALDPSHPGEAALVEAVWLHELAHLVGLAHVEDPGQLMNPSMTGLTDYAAGDLTGLAALGTGPCLGT</sequence>
<feature type="region of interest" description="Disordered" evidence="1">
    <location>
        <begin position="83"/>
        <end position="102"/>
    </location>
</feature>
<dbReference type="Gene3D" id="3.40.390.10">
    <property type="entry name" value="Collagenase (Catalytic Domain)"/>
    <property type="match status" value="1"/>
</dbReference>
<dbReference type="InterPro" id="IPR024079">
    <property type="entry name" value="MetalloPept_cat_dom_sf"/>
</dbReference>
<feature type="region of interest" description="Disordered" evidence="1">
    <location>
        <begin position="209"/>
        <end position="233"/>
    </location>
</feature>
<evidence type="ECO:0000313" key="3">
    <source>
        <dbReference type="EMBL" id="MEZ0164417.1"/>
    </source>
</evidence>
<evidence type="ECO:0000256" key="1">
    <source>
        <dbReference type="SAM" id="MobiDB-lite"/>
    </source>
</evidence>
<reference evidence="3 4" key="1">
    <citation type="submission" date="2024-07" db="EMBL/GenBank/DDBJ databases">
        <authorList>
            <person name="Thanompreechachai J."/>
            <person name="Duangmal K."/>
        </authorList>
    </citation>
    <scope>NUCLEOTIDE SEQUENCE [LARGE SCALE GENOMIC DNA]</scope>
    <source>
        <strain evidence="3 4">LSe6-4</strain>
    </source>
</reference>
<evidence type="ECO:0000313" key="4">
    <source>
        <dbReference type="Proteomes" id="UP001565927"/>
    </source>
</evidence>
<evidence type="ECO:0000256" key="2">
    <source>
        <dbReference type="SAM" id="Phobius"/>
    </source>
</evidence>
<keyword evidence="4" id="KW-1185">Reference proteome</keyword>
<feature type="transmembrane region" description="Helical" evidence="2">
    <location>
        <begin position="57"/>
        <end position="78"/>
    </location>
</feature>
<dbReference type="EMBL" id="JBGFTU010000006">
    <property type="protein sequence ID" value="MEZ0164417.1"/>
    <property type="molecule type" value="Genomic_DNA"/>
</dbReference>
<keyword evidence="2" id="KW-0812">Transmembrane</keyword>
<keyword evidence="2" id="KW-1133">Transmembrane helix</keyword>
<dbReference type="Proteomes" id="UP001565927">
    <property type="component" value="Unassembled WGS sequence"/>
</dbReference>
<feature type="compositionally biased region" description="Low complexity" evidence="1">
    <location>
        <begin position="83"/>
        <end position="96"/>
    </location>
</feature>
<accession>A0ABV4GYM7</accession>
<keyword evidence="2" id="KW-0472">Membrane</keyword>
<organism evidence="3 4">
    <name type="scientific">Kineococcus halophytocola</name>
    <dbReference type="NCBI Taxonomy" id="3234027"/>
    <lineage>
        <taxon>Bacteria</taxon>
        <taxon>Bacillati</taxon>
        <taxon>Actinomycetota</taxon>
        <taxon>Actinomycetes</taxon>
        <taxon>Kineosporiales</taxon>
        <taxon>Kineosporiaceae</taxon>
        <taxon>Kineococcus</taxon>
    </lineage>
</organism>
<protein>
    <submittedName>
        <fullName evidence="3">Peptidase</fullName>
    </submittedName>
</protein>
<gene>
    <name evidence="3" type="ORF">AB2L27_06520</name>
</gene>
<name>A0ABV4GYM7_9ACTN</name>